<name>A0AA38VQ20_9PEZI</name>
<dbReference type="EMBL" id="JANBVN010000098">
    <property type="protein sequence ID" value="KAJ9144447.1"/>
    <property type="molecule type" value="Genomic_DNA"/>
</dbReference>
<dbReference type="Proteomes" id="UP001174691">
    <property type="component" value="Unassembled WGS sequence"/>
</dbReference>
<feature type="region of interest" description="Disordered" evidence="1">
    <location>
        <begin position="93"/>
        <end position="114"/>
    </location>
</feature>
<gene>
    <name evidence="2" type="ORF">NKR19_g6415</name>
</gene>
<accession>A0AA38VQ20</accession>
<protein>
    <submittedName>
        <fullName evidence="2">Uncharacterized protein</fullName>
    </submittedName>
</protein>
<comment type="caution">
    <text evidence="2">The sequence shown here is derived from an EMBL/GenBank/DDBJ whole genome shotgun (WGS) entry which is preliminary data.</text>
</comment>
<evidence type="ECO:0000313" key="2">
    <source>
        <dbReference type="EMBL" id="KAJ9144447.1"/>
    </source>
</evidence>
<evidence type="ECO:0000256" key="1">
    <source>
        <dbReference type="SAM" id="MobiDB-lite"/>
    </source>
</evidence>
<keyword evidence="3" id="KW-1185">Reference proteome</keyword>
<dbReference type="AlphaFoldDB" id="A0AA38VQ20"/>
<evidence type="ECO:0000313" key="3">
    <source>
        <dbReference type="Proteomes" id="UP001174691"/>
    </source>
</evidence>
<proteinExistence type="predicted"/>
<organism evidence="2 3">
    <name type="scientific">Coniochaeta hoffmannii</name>
    <dbReference type="NCBI Taxonomy" id="91930"/>
    <lineage>
        <taxon>Eukaryota</taxon>
        <taxon>Fungi</taxon>
        <taxon>Dikarya</taxon>
        <taxon>Ascomycota</taxon>
        <taxon>Pezizomycotina</taxon>
        <taxon>Sordariomycetes</taxon>
        <taxon>Sordariomycetidae</taxon>
        <taxon>Coniochaetales</taxon>
        <taxon>Coniochaetaceae</taxon>
        <taxon>Coniochaeta</taxon>
    </lineage>
</organism>
<sequence length="144" mass="16762">MAPYFPGPELTRDQRCAVLWTCFSRYLEMVASAEADLDGAFRNSQAKSRTHHRRLMRLRLLVTTYFLQLWGHDPGRAALRRVNQEVRRAPLTSLEPETCYRRQQRPPSPQPETPTELLMAAECPIELFIGEVRKHQVQRGPGWF</sequence>
<reference evidence="2" key="1">
    <citation type="submission" date="2022-07" db="EMBL/GenBank/DDBJ databases">
        <title>Fungi with potential for degradation of polypropylene.</title>
        <authorList>
            <person name="Gostincar C."/>
        </authorList>
    </citation>
    <scope>NUCLEOTIDE SEQUENCE</scope>
    <source>
        <strain evidence="2">EXF-13287</strain>
    </source>
</reference>